<dbReference type="GO" id="GO:0016616">
    <property type="term" value="F:oxidoreductase activity, acting on the CH-OH group of donors, NAD or NADP as acceptor"/>
    <property type="evidence" value="ECO:0007669"/>
    <property type="project" value="TreeGrafter"/>
</dbReference>
<dbReference type="InterPro" id="IPR002347">
    <property type="entry name" value="SDR_fam"/>
</dbReference>
<dbReference type="KEGG" id="broo:brsh051_02070"/>
<sequence>MAESVLDLFKLDGRRAIVTGGGRGIGQAIAQALGEAGAQVALVSRTAQQLKAATEKVPNSVAVAADVMTVNAAALLDDCEDGLDGPIDIIVHAAGFQHREAAVDFPREQWERLLQVHLTAPFVISQELGRRQLEAGRPGSHIFIGSLNNYQSVVPDIVAYAAAKSGVGGVMRALSKEWSGKGIRCNGIAPGWVHTELTETLFSDWSRAKSIIARIPMGRLAEPSELGSVALFLASDASSYITGQMLVVDGGWTTS</sequence>
<dbReference type="InterPro" id="IPR020904">
    <property type="entry name" value="Sc_DH/Rdtase_CS"/>
</dbReference>
<dbReference type="Pfam" id="PF13561">
    <property type="entry name" value="adh_short_C2"/>
    <property type="match status" value="1"/>
</dbReference>
<reference evidence="3" key="1">
    <citation type="journal article" date="2024" name="Int. J. Syst. Evol. Microbiol.">
        <title>Brooklawnia propionicigenes sp. nov., a facultatively anaerobic, propionate-producing bacterium isolated from a methanogenic reactor treating waste from cattle farms.</title>
        <authorList>
            <person name="Akita Y."/>
            <person name="Ueki A."/>
            <person name="Tonouchi A."/>
            <person name="Sugawara Y."/>
            <person name="Honma S."/>
            <person name="Kaku N."/>
            <person name="Ueki K."/>
        </authorList>
    </citation>
    <scope>NUCLEOTIDE SEQUENCE</scope>
    <source>
        <strain evidence="3">SH051</strain>
    </source>
</reference>
<protein>
    <submittedName>
        <fullName evidence="3">SDR family oxidoreductase</fullName>
    </submittedName>
</protein>
<accession>A0AAN0MF10</accession>
<keyword evidence="2" id="KW-0560">Oxidoreductase</keyword>
<evidence type="ECO:0000313" key="4">
    <source>
        <dbReference type="Proteomes" id="UP001431656"/>
    </source>
</evidence>
<dbReference type="FunFam" id="3.40.50.720:FF:000084">
    <property type="entry name" value="Short-chain dehydrogenase reductase"/>
    <property type="match status" value="1"/>
</dbReference>
<dbReference type="RefSeq" id="WP_286266737.1">
    <property type="nucleotide sequence ID" value="NZ_AP028056.1"/>
</dbReference>
<name>A0AAN0MF10_9ACTN</name>
<dbReference type="InterPro" id="IPR036291">
    <property type="entry name" value="NAD(P)-bd_dom_sf"/>
</dbReference>
<evidence type="ECO:0000256" key="2">
    <source>
        <dbReference type="ARBA" id="ARBA00023002"/>
    </source>
</evidence>
<dbReference type="Gene3D" id="3.40.50.720">
    <property type="entry name" value="NAD(P)-binding Rossmann-like Domain"/>
    <property type="match status" value="1"/>
</dbReference>
<comment type="similarity">
    <text evidence="1">Belongs to the short-chain dehydrogenases/reductases (SDR) family.</text>
</comment>
<gene>
    <name evidence="3" type="ORF">brsh051_02070</name>
</gene>
<evidence type="ECO:0000256" key="1">
    <source>
        <dbReference type="ARBA" id="ARBA00006484"/>
    </source>
</evidence>
<keyword evidence="4" id="KW-1185">Reference proteome</keyword>
<dbReference type="PROSITE" id="PS00061">
    <property type="entry name" value="ADH_SHORT"/>
    <property type="match status" value="1"/>
</dbReference>
<evidence type="ECO:0000313" key="3">
    <source>
        <dbReference type="EMBL" id="BEH00926.1"/>
    </source>
</evidence>
<organism evidence="3 4">
    <name type="scientific">Brooklawnia propionicigenes</name>
    <dbReference type="NCBI Taxonomy" id="3041175"/>
    <lineage>
        <taxon>Bacteria</taxon>
        <taxon>Bacillati</taxon>
        <taxon>Actinomycetota</taxon>
        <taxon>Actinomycetes</taxon>
        <taxon>Propionibacteriales</taxon>
        <taxon>Propionibacteriaceae</taxon>
        <taxon>Brooklawnia</taxon>
    </lineage>
</organism>
<proteinExistence type="inferred from homology"/>
<dbReference type="EMBL" id="AP028056">
    <property type="protein sequence ID" value="BEH00926.1"/>
    <property type="molecule type" value="Genomic_DNA"/>
</dbReference>
<dbReference type="SUPFAM" id="SSF51735">
    <property type="entry name" value="NAD(P)-binding Rossmann-fold domains"/>
    <property type="match status" value="1"/>
</dbReference>
<dbReference type="Proteomes" id="UP001431656">
    <property type="component" value="Chromosome"/>
</dbReference>
<dbReference type="PANTHER" id="PTHR42760">
    <property type="entry name" value="SHORT-CHAIN DEHYDROGENASES/REDUCTASES FAMILY MEMBER"/>
    <property type="match status" value="1"/>
</dbReference>
<dbReference type="AlphaFoldDB" id="A0AAN0MF10"/>
<dbReference type="PRINTS" id="PR00081">
    <property type="entry name" value="GDHRDH"/>
</dbReference>
<dbReference type="PRINTS" id="PR00080">
    <property type="entry name" value="SDRFAMILY"/>
</dbReference>
<dbReference type="PANTHER" id="PTHR42760:SF115">
    <property type="entry name" value="3-OXOACYL-[ACYL-CARRIER-PROTEIN] REDUCTASE FABG"/>
    <property type="match status" value="1"/>
</dbReference>